<keyword evidence="4" id="KW-1185">Reference proteome</keyword>
<dbReference type="AlphaFoldDB" id="A0A395SJF3"/>
<protein>
    <recommendedName>
        <fullName evidence="2">Bacteriophage T5 Orf172 DNA-binding domain-containing protein</fullName>
    </recommendedName>
</protein>
<dbReference type="InterPro" id="IPR053006">
    <property type="entry name" value="Meiosis_regulatory"/>
</dbReference>
<dbReference type="Pfam" id="PF10544">
    <property type="entry name" value="T5orf172"/>
    <property type="match status" value="1"/>
</dbReference>
<name>A0A395SJF3_FUSSP</name>
<dbReference type="EMBL" id="PXOF01000035">
    <property type="protein sequence ID" value="RGP72315.1"/>
    <property type="molecule type" value="Genomic_DNA"/>
</dbReference>
<gene>
    <name evidence="3" type="ORF">FSPOR_2822</name>
</gene>
<dbReference type="PANTHER" id="PTHR28094:SF1">
    <property type="entry name" value="MEIOTICALLY UP-REGULATED GENE 113 PROTEIN"/>
    <property type="match status" value="1"/>
</dbReference>
<dbReference type="InterPro" id="IPR018306">
    <property type="entry name" value="Phage_T5_Orf172_DNA-bd"/>
</dbReference>
<comment type="caution">
    <text evidence="3">The sequence shown here is derived from an EMBL/GenBank/DDBJ whole genome shotgun (WGS) entry which is preliminary data.</text>
</comment>
<evidence type="ECO:0000256" key="1">
    <source>
        <dbReference type="SAM" id="MobiDB-lite"/>
    </source>
</evidence>
<dbReference type="PANTHER" id="PTHR28094">
    <property type="entry name" value="MEIOTICALLY UP-REGULATED GENE 113 PROTEIN"/>
    <property type="match status" value="1"/>
</dbReference>
<dbReference type="STRING" id="5514.A0A395SJF3"/>
<feature type="region of interest" description="Disordered" evidence="1">
    <location>
        <begin position="115"/>
        <end position="135"/>
    </location>
</feature>
<dbReference type="Proteomes" id="UP000266152">
    <property type="component" value="Unassembled WGS sequence"/>
</dbReference>
<accession>A0A395SJF3</accession>
<proteinExistence type="predicted"/>
<sequence>MIHTAATTTPETVWPITVSALRELLNIDNGDNLKCHGQSKSTSKRCRSPISQSNSKEIARLLDQIIDHGNFSASESSLGRLASLTMCRRYHQSQASPRLLLWETILKSLETVAFEKEDEDDSPTTHRENLSRPLDSETVAVKHEVLVKNQKSTSKITDHRTSQPIPSTPTKASISSTPSTSSKQSPPKAFTLKHEFEDFGSAWTVIEINEHIERLLLRPLLDTEKQSDGFIYVYTFPETYHDANPYIKIGYAHNVEKRMKDWKAQCGYDSKVLCQFTAEHYVKVEKLVHYQLQNQRKREKGCPTCHVWHKEWFKIDSPTASKNIMMWTGWMRQKPYDDDGNLQEKWRKRIEGLDMTDPNCWELLTKGVFDEDVDESELVEEGDSFVWSNDDEPEFSEDDSLEELDNDVFEVSLTNDGCGGKQSLG</sequence>
<feature type="domain" description="Bacteriophage T5 Orf172 DNA-binding" evidence="2">
    <location>
        <begin position="241"/>
        <end position="327"/>
    </location>
</feature>
<dbReference type="SMART" id="SM00974">
    <property type="entry name" value="T5orf172"/>
    <property type="match status" value="1"/>
</dbReference>
<evidence type="ECO:0000313" key="4">
    <source>
        <dbReference type="Proteomes" id="UP000266152"/>
    </source>
</evidence>
<evidence type="ECO:0000259" key="2">
    <source>
        <dbReference type="SMART" id="SM00974"/>
    </source>
</evidence>
<evidence type="ECO:0000313" key="3">
    <source>
        <dbReference type="EMBL" id="RGP72315.1"/>
    </source>
</evidence>
<feature type="compositionally biased region" description="Low complexity" evidence="1">
    <location>
        <begin position="164"/>
        <end position="187"/>
    </location>
</feature>
<feature type="region of interest" description="Disordered" evidence="1">
    <location>
        <begin position="150"/>
        <end position="187"/>
    </location>
</feature>
<reference evidence="3 4" key="1">
    <citation type="journal article" date="2018" name="PLoS Pathog.">
        <title>Evolution of structural diversity of trichothecenes, a family of toxins produced by plant pathogenic and entomopathogenic fungi.</title>
        <authorList>
            <person name="Proctor R.H."/>
            <person name="McCormick S.P."/>
            <person name="Kim H.S."/>
            <person name="Cardoza R.E."/>
            <person name="Stanley A.M."/>
            <person name="Lindo L."/>
            <person name="Kelly A."/>
            <person name="Brown D.W."/>
            <person name="Lee T."/>
            <person name="Vaughan M.M."/>
            <person name="Alexander N.J."/>
            <person name="Busman M."/>
            <person name="Gutierrez S."/>
        </authorList>
    </citation>
    <scope>NUCLEOTIDE SEQUENCE [LARGE SCALE GENOMIC DNA]</scope>
    <source>
        <strain evidence="3 4">NRRL 3299</strain>
    </source>
</reference>
<organism evidence="3 4">
    <name type="scientific">Fusarium sporotrichioides</name>
    <dbReference type="NCBI Taxonomy" id="5514"/>
    <lineage>
        <taxon>Eukaryota</taxon>
        <taxon>Fungi</taxon>
        <taxon>Dikarya</taxon>
        <taxon>Ascomycota</taxon>
        <taxon>Pezizomycotina</taxon>
        <taxon>Sordariomycetes</taxon>
        <taxon>Hypocreomycetidae</taxon>
        <taxon>Hypocreales</taxon>
        <taxon>Nectriaceae</taxon>
        <taxon>Fusarium</taxon>
    </lineage>
</organism>